<feature type="region of interest" description="Disordered" evidence="1">
    <location>
        <begin position="384"/>
        <end position="431"/>
    </location>
</feature>
<feature type="compositionally biased region" description="Polar residues" evidence="1">
    <location>
        <begin position="392"/>
        <end position="409"/>
    </location>
</feature>
<organism evidence="2">
    <name type="scientific">Cyprideis torosa</name>
    <dbReference type="NCBI Taxonomy" id="163714"/>
    <lineage>
        <taxon>Eukaryota</taxon>
        <taxon>Metazoa</taxon>
        <taxon>Ecdysozoa</taxon>
        <taxon>Arthropoda</taxon>
        <taxon>Crustacea</taxon>
        <taxon>Oligostraca</taxon>
        <taxon>Ostracoda</taxon>
        <taxon>Podocopa</taxon>
        <taxon>Podocopida</taxon>
        <taxon>Cytherocopina</taxon>
        <taxon>Cytheroidea</taxon>
        <taxon>Cytherideidae</taxon>
        <taxon>Cyprideis</taxon>
    </lineage>
</organism>
<dbReference type="EMBL" id="OB660455">
    <property type="protein sequence ID" value="CAD7224867.1"/>
    <property type="molecule type" value="Genomic_DNA"/>
</dbReference>
<gene>
    <name evidence="2" type="ORF">CTOB1V02_LOCUS2819</name>
</gene>
<dbReference type="Gene3D" id="3.90.70.80">
    <property type="match status" value="1"/>
</dbReference>
<dbReference type="OrthoDB" id="6405201at2759"/>
<proteinExistence type="predicted"/>
<evidence type="ECO:0000256" key="1">
    <source>
        <dbReference type="SAM" id="MobiDB-lite"/>
    </source>
</evidence>
<name>A0A7R8W4Q3_9CRUS</name>
<protein>
    <submittedName>
        <fullName evidence="2">Uncharacterized protein</fullName>
    </submittedName>
</protein>
<evidence type="ECO:0000313" key="2">
    <source>
        <dbReference type="EMBL" id="CAD7224867.1"/>
    </source>
</evidence>
<sequence>MLYDARPKTSVNAKSNNGADEKHFVELVAETSPIPGIHEEYDYQPLDTARAEVFGLGGQSFKNVIARKYKGPSRVMLYDASPKTSVNAKSSNGADDKHFVQLVAETSPIPGIHEKYDSQPLDTARAASAASSDNLVPDTCSQALSVSMTSDTDNSVILNSQETSLELMSISTSMSMSISMSIDGEDQEPQPIPSENRITIPPRTLVEREWFQQLFTENGWHRYEAGGGGDCQFLAIAASARAAGLRHVPSDPTQLRRLVFNELRHHRVPGTRYTFLEPTAQEKLRARENGQTLATSMKQFRQRIKIPGRLNGEWGTELSAEALANRLDIRLEIYSTVNHDRSIYGSGDRIVRIGHSPLTQHYFAIIPQQPVAIETRAHTDDFITDMEGSDNEAPTPTFSPDAPSESSNPTPQPADTIPAPPAETPPTWSTTTTCDCCLRHSTARINIKVTRQERQFKAWSAILYSMMTSSTNEYETVRHKIWNLLSSELQDMWSAIEGQVPHESNCPVFADATYDLQDFNANILRSPGGFTNSLDTHCFPTVKCALGCWIFPDYCQNIQFHHFLAYRTGFNFPGSKPELFNSARPDWPNPPRRYFEWTVSPTLVMDELNGLSVLVCKDHTTNDLKSRFFHIPINPFYEDDMKQAPQFLAPAAITPTIARGGRIGQYTSSTPVVKSIGGYFGLSTFHIGENQDMYEYDEKHMMMECLAAENREEIRNTFLNNLGIEVYKNHMRQYNRKCEKLPPLSDTVAKSCVRDHGAFRSSQHSIEIQNTLLCFSDAIGAEMDCDCVLWKKLLYSVADIYNSDPQSVSVSDVDSKEKKFKYEFYGAFHYMQRCTLV</sequence>
<dbReference type="CDD" id="cd22744">
    <property type="entry name" value="OTU"/>
    <property type="match status" value="1"/>
</dbReference>
<reference evidence="2" key="1">
    <citation type="submission" date="2020-11" db="EMBL/GenBank/DDBJ databases">
        <authorList>
            <person name="Tran Van P."/>
        </authorList>
    </citation>
    <scope>NUCLEOTIDE SEQUENCE</scope>
</reference>
<accession>A0A7R8W4Q3</accession>
<dbReference type="AlphaFoldDB" id="A0A7R8W4Q3"/>